<dbReference type="InterPro" id="IPR046796">
    <property type="entry name" value="Transposase_32_dom"/>
</dbReference>
<gene>
    <name evidence="3" type="ORF">CKAN_00621900</name>
</gene>
<organism evidence="3 4">
    <name type="scientific">Cinnamomum micranthum f. kanehirae</name>
    <dbReference type="NCBI Taxonomy" id="337451"/>
    <lineage>
        <taxon>Eukaryota</taxon>
        <taxon>Viridiplantae</taxon>
        <taxon>Streptophyta</taxon>
        <taxon>Embryophyta</taxon>
        <taxon>Tracheophyta</taxon>
        <taxon>Spermatophyta</taxon>
        <taxon>Magnoliopsida</taxon>
        <taxon>Magnoliidae</taxon>
        <taxon>Laurales</taxon>
        <taxon>Lauraceae</taxon>
        <taxon>Cinnamomum</taxon>
    </lineage>
</organism>
<keyword evidence="4" id="KW-1185">Reference proteome</keyword>
<comment type="caution">
    <text evidence="3">The sequence shown here is derived from an EMBL/GenBank/DDBJ whole genome shotgun (WGS) entry which is preliminary data.</text>
</comment>
<dbReference type="Proteomes" id="UP000283530">
    <property type="component" value="Unassembled WGS sequence"/>
</dbReference>
<proteinExistence type="predicted"/>
<evidence type="ECO:0000256" key="1">
    <source>
        <dbReference type="SAM" id="MobiDB-lite"/>
    </source>
</evidence>
<sequence length="301" mass="34504">MPPKTFKGKRPAGSSSRFNTERFKDAESASRFESRFKNRTVIFERLVVQSELTSTSFLHWLHINGCMILMNLINECFEDWVREFYCNIFDVSDSDFKTYVRGKTLHVNANKIATLLNLRRPTARSYPFADAENIEIQGNEVATVLCGEPIIWDTPTFSISGLTTDYRLLNTFVCNNIEPRSHQSDLLYPQAFLLYSLGTGNSVDIPLTILESMLRIHHELRKLTLPFGAIICKMMIEAGCKAYTHELPVAKRQKIDYRTSAMSDTHVRRRPQREQAPAQAEDAETDSIEDRLLAIEHAVYD</sequence>
<dbReference type="Pfam" id="PF20167">
    <property type="entry name" value="Transposase_32"/>
    <property type="match status" value="1"/>
</dbReference>
<dbReference type="EMBL" id="QPKB01000002">
    <property type="protein sequence ID" value="RWR77718.1"/>
    <property type="molecule type" value="Genomic_DNA"/>
</dbReference>
<feature type="domain" description="Putative plant transposon protein" evidence="2">
    <location>
        <begin position="65"/>
        <end position="239"/>
    </location>
</feature>
<evidence type="ECO:0000313" key="3">
    <source>
        <dbReference type="EMBL" id="RWR77718.1"/>
    </source>
</evidence>
<feature type="region of interest" description="Disordered" evidence="1">
    <location>
        <begin position="260"/>
        <end position="286"/>
    </location>
</feature>
<name>A0A3S3Q307_9MAGN</name>
<evidence type="ECO:0000259" key="2">
    <source>
        <dbReference type="Pfam" id="PF20167"/>
    </source>
</evidence>
<reference evidence="3 4" key="1">
    <citation type="journal article" date="2019" name="Nat. Plants">
        <title>Stout camphor tree genome fills gaps in understanding of flowering plant genome evolution.</title>
        <authorList>
            <person name="Chaw S.M."/>
            <person name="Liu Y.C."/>
            <person name="Wu Y.W."/>
            <person name="Wang H.Y."/>
            <person name="Lin C.I."/>
            <person name="Wu C.S."/>
            <person name="Ke H.M."/>
            <person name="Chang L.Y."/>
            <person name="Hsu C.Y."/>
            <person name="Yang H.T."/>
            <person name="Sudianto E."/>
            <person name="Hsu M.H."/>
            <person name="Wu K.P."/>
            <person name="Wang L.N."/>
            <person name="Leebens-Mack J.H."/>
            <person name="Tsai I.J."/>
        </authorList>
    </citation>
    <scope>NUCLEOTIDE SEQUENCE [LARGE SCALE GENOMIC DNA]</scope>
    <source>
        <strain evidence="4">cv. Chaw 1501</strain>
        <tissue evidence="3">Young leaves</tissue>
    </source>
</reference>
<dbReference type="AlphaFoldDB" id="A0A3S3Q307"/>
<evidence type="ECO:0000313" key="4">
    <source>
        <dbReference type="Proteomes" id="UP000283530"/>
    </source>
</evidence>
<dbReference type="OrthoDB" id="1714944at2759"/>
<accession>A0A3S3Q307</accession>
<protein>
    <recommendedName>
        <fullName evidence="2">Putative plant transposon protein domain-containing protein</fullName>
    </recommendedName>
</protein>